<keyword evidence="2" id="KW-1133">Transmembrane helix</keyword>
<dbReference type="Proteomes" id="UP000038045">
    <property type="component" value="Unplaced"/>
</dbReference>
<organism evidence="4 5">
    <name type="scientific">Parastrongyloides trichosuri</name>
    <name type="common">Possum-specific nematode worm</name>
    <dbReference type="NCBI Taxonomy" id="131310"/>
    <lineage>
        <taxon>Eukaryota</taxon>
        <taxon>Metazoa</taxon>
        <taxon>Ecdysozoa</taxon>
        <taxon>Nematoda</taxon>
        <taxon>Chromadorea</taxon>
        <taxon>Rhabditida</taxon>
        <taxon>Tylenchina</taxon>
        <taxon>Panagrolaimomorpha</taxon>
        <taxon>Strongyloidoidea</taxon>
        <taxon>Strongyloididae</taxon>
        <taxon>Parastrongyloides</taxon>
    </lineage>
</organism>
<protein>
    <submittedName>
        <fullName evidence="5">Ig-like domain-containing protein</fullName>
    </submittedName>
</protein>
<keyword evidence="2" id="KW-0472">Membrane</keyword>
<evidence type="ECO:0000313" key="5">
    <source>
        <dbReference type="WBParaSite" id="PTRK_0000201500.1"/>
    </source>
</evidence>
<feature type="region of interest" description="Disordered" evidence="1">
    <location>
        <begin position="678"/>
        <end position="734"/>
    </location>
</feature>
<dbReference type="WBParaSite" id="PTRK_0000201500.1">
    <property type="protein sequence ID" value="PTRK_0000201500.1"/>
    <property type="gene ID" value="PTRK_0000201500"/>
</dbReference>
<feature type="signal peptide" evidence="3">
    <location>
        <begin position="1"/>
        <end position="22"/>
    </location>
</feature>
<dbReference type="AlphaFoldDB" id="A0A0N4Z4U8"/>
<feature type="chain" id="PRO_5005891085" evidence="3">
    <location>
        <begin position="23"/>
        <end position="734"/>
    </location>
</feature>
<name>A0A0N4Z4U8_PARTI</name>
<keyword evidence="2" id="KW-0812">Transmembrane</keyword>
<accession>A0A0N4Z4U8</accession>
<evidence type="ECO:0000256" key="2">
    <source>
        <dbReference type="SAM" id="Phobius"/>
    </source>
</evidence>
<reference evidence="5" key="1">
    <citation type="submission" date="2017-02" db="UniProtKB">
        <authorList>
            <consortium name="WormBaseParasite"/>
        </authorList>
    </citation>
    <scope>IDENTIFICATION</scope>
</reference>
<evidence type="ECO:0000313" key="4">
    <source>
        <dbReference type="Proteomes" id="UP000038045"/>
    </source>
</evidence>
<evidence type="ECO:0000256" key="1">
    <source>
        <dbReference type="SAM" id="MobiDB-lite"/>
    </source>
</evidence>
<feature type="compositionally biased region" description="Low complexity" evidence="1">
    <location>
        <begin position="678"/>
        <end position="726"/>
    </location>
</feature>
<feature type="transmembrane region" description="Helical" evidence="2">
    <location>
        <begin position="634"/>
        <end position="658"/>
    </location>
</feature>
<keyword evidence="4" id="KW-1185">Reference proteome</keyword>
<keyword evidence="3" id="KW-0732">Signal</keyword>
<proteinExistence type="predicted"/>
<evidence type="ECO:0000256" key="3">
    <source>
        <dbReference type="SAM" id="SignalP"/>
    </source>
</evidence>
<sequence length="734" mass="83010">MNKFFICFKVLVIYSFIISINGETPKDFSNRHGNIALRISGRRDESQSFYETKTGDSTATVSVPITLNQRNTFLNLKIVNVDMSKFKNSDGVFVRMYAEDKNNYATYFSVDRIKPISVKVDEFKAVCSYHTCDAGIVMISKNKIRHISEIKILDIIYAFYLAYSNGGNTYIAREVETNKKTPYLFECPGGNWVNPNAGIIYKADKSSATITDNEGKENPAKRPKEWYTNLQDSKNKIVERTYLTPLLPDEPNSNIKTCNTIYMVNDIKLSWGYELKFTGKPTDSIIKKNISELETGLLNCEVDGNAVMEQIFSISFQDTILNDGKGRYFYNHYNQPSQYFHNQKIMVYKYDSDIKQRYINGEDKFSTTASSIKPTCAYNVIPDVELPKKSIKFIPENSDFASSQLQLENGRRADVLYIKAKDFSIGNKEKQIKIGCFPYNSGAKDKYKNYYINSIQTHYYGAIDKTGKIDKTKKMNNGYVKIIPGDFQFFGLYKCHGMVGSTELKDDESDYFLILPDNEVEFQKSTVDSKGALVQPMCAVKYETVGELKRLSIASNDIEHDVEINDIGTKGYFEFDDSKSNVKLKGNVAYKDVIVCEYETYYRHSTFKVVMNYNVESAFKANGIAPPNFFTANWPYIVSGLGCALLLIISGTVGYVIVKRRRARRRAMSCSSISISRSTNSVSNKKSRASKSSTKKSGIESLKSSSNKSSRSVNNSTSKSAKSAKSMSKKKPSN</sequence>